<comment type="caution">
    <text evidence="2">The sequence shown here is derived from an EMBL/GenBank/DDBJ whole genome shotgun (WGS) entry which is preliminary data.</text>
</comment>
<evidence type="ECO:0000313" key="2">
    <source>
        <dbReference type="EMBL" id="MCP3425986.1"/>
    </source>
</evidence>
<evidence type="ECO:0000313" key="3">
    <source>
        <dbReference type="Proteomes" id="UP001139502"/>
    </source>
</evidence>
<evidence type="ECO:0000256" key="1">
    <source>
        <dbReference type="SAM" id="MobiDB-lite"/>
    </source>
</evidence>
<keyword evidence="3" id="KW-1185">Reference proteome</keyword>
<accession>A0A9X2HHV2</accession>
<sequence>MSEEPAGASGPAGTSDPAGASDAAATPVDDAEALRRFRESAGPGFRVAREPADFEEAARLLVAFNREYDDPAPAPTGSPGGWPR</sequence>
<protein>
    <submittedName>
        <fullName evidence="2">Uncharacterized protein</fullName>
    </submittedName>
</protein>
<proteinExistence type="predicted"/>
<reference evidence="2" key="1">
    <citation type="submission" date="2022-06" db="EMBL/GenBank/DDBJ databases">
        <title>Rothia sp. isolated from sandalwood seedling.</title>
        <authorList>
            <person name="Tuikhar N."/>
            <person name="Kirdat K."/>
            <person name="Thorat V."/>
            <person name="Swetha P."/>
            <person name="Padma S."/>
            <person name="Sundararaj R."/>
            <person name="Yadav A."/>
        </authorList>
    </citation>
    <scope>NUCLEOTIDE SEQUENCE</scope>
    <source>
        <strain evidence="2">AR01</strain>
    </source>
</reference>
<dbReference type="RefSeq" id="WP_254166450.1">
    <property type="nucleotide sequence ID" value="NZ_JANAFB010000017.1"/>
</dbReference>
<organism evidence="2 3">
    <name type="scientific">Rothia santali</name>
    <dbReference type="NCBI Taxonomy" id="2949643"/>
    <lineage>
        <taxon>Bacteria</taxon>
        <taxon>Bacillati</taxon>
        <taxon>Actinomycetota</taxon>
        <taxon>Actinomycetes</taxon>
        <taxon>Micrococcales</taxon>
        <taxon>Micrococcaceae</taxon>
        <taxon>Rothia</taxon>
    </lineage>
</organism>
<name>A0A9X2HHV2_9MICC</name>
<gene>
    <name evidence="2" type="ORF">NBM05_08205</name>
</gene>
<feature type="region of interest" description="Disordered" evidence="1">
    <location>
        <begin position="1"/>
        <end position="45"/>
    </location>
</feature>
<dbReference type="EMBL" id="JANAFB010000017">
    <property type="protein sequence ID" value="MCP3425986.1"/>
    <property type="molecule type" value="Genomic_DNA"/>
</dbReference>
<dbReference type="AlphaFoldDB" id="A0A9X2HHV2"/>
<dbReference type="Proteomes" id="UP001139502">
    <property type="component" value="Unassembled WGS sequence"/>
</dbReference>